<feature type="signal peptide" evidence="12">
    <location>
        <begin position="1"/>
        <end position="17"/>
    </location>
</feature>
<dbReference type="InterPro" id="IPR021109">
    <property type="entry name" value="Peptidase_aspartic_dom_sf"/>
</dbReference>
<evidence type="ECO:0000256" key="11">
    <source>
        <dbReference type="RuleBase" id="RU000454"/>
    </source>
</evidence>
<evidence type="ECO:0000256" key="1">
    <source>
        <dbReference type="ARBA" id="ARBA00002318"/>
    </source>
</evidence>
<comment type="caution">
    <text evidence="14">The sequence shown here is derived from an EMBL/GenBank/DDBJ whole genome shotgun (WGS) entry which is preliminary data.</text>
</comment>
<evidence type="ECO:0000313" key="14">
    <source>
        <dbReference type="EMBL" id="KAL1020843.1"/>
    </source>
</evidence>
<dbReference type="Pfam" id="PF00026">
    <property type="entry name" value="Asp"/>
    <property type="match status" value="1"/>
</dbReference>
<evidence type="ECO:0000256" key="9">
    <source>
        <dbReference type="PIRSR" id="PIRSR601461-1"/>
    </source>
</evidence>
<sequence>MLKSAIVLHALVVLSECYVTVPLVRGKTARETLMENGKWEETRLKFPYRPMAKFLRTGDETLTNDADLSYYGVISIGNPPQSFNVLFDTGSADLWVPSVYCNSTACQDHVKFNHSKSSTFKGTNHTVSIQYGTGSLFGVLGIDTVALAGMSVANQGFGVSLIEDSFFTYVAFDGILGLAFPMLAVFGAVPVFENIIKQSLVNLNLFSFYLSRNSTGSVVTFGGIESNYFTGQITWIPVSKGTYWQIKMDSVTINGNIAGCRGSCQAIVDTGTSLIIGPPSDINNINRNIGATMDNIGEFIVDCNKTINMPNVMFTLNGNHFTIPPSAYILQISSVCYSGFQTSSANFNFWILGDVFIREYYTIFNRENNTVGLARVARASSSATTSTSASSIARASSLFTASLMLIFCH</sequence>
<keyword evidence="12" id="KW-0732">Signal</keyword>
<dbReference type="PROSITE" id="PS51767">
    <property type="entry name" value="PEPTIDASE_A1"/>
    <property type="match status" value="1"/>
</dbReference>
<feature type="disulfide bond" evidence="10">
    <location>
        <begin position="303"/>
        <end position="336"/>
    </location>
</feature>
<keyword evidence="4 11" id="KW-0645">Protease</keyword>
<feature type="domain" description="Peptidase A1" evidence="13">
    <location>
        <begin position="70"/>
        <end position="374"/>
    </location>
</feature>
<dbReference type="InterPro" id="IPR012848">
    <property type="entry name" value="Aspartic_peptidase_N"/>
</dbReference>
<dbReference type="PRINTS" id="PR00792">
    <property type="entry name" value="PEPSIN"/>
</dbReference>
<dbReference type="PROSITE" id="PS00141">
    <property type="entry name" value="ASP_PROTEASE"/>
    <property type="match status" value="2"/>
</dbReference>
<dbReference type="PANTHER" id="PTHR47966:SF22">
    <property type="entry name" value="PEPSIN A-3-RELATED"/>
    <property type="match status" value="1"/>
</dbReference>
<dbReference type="Proteomes" id="UP001557470">
    <property type="component" value="Unassembled WGS sequence"/>
</dbReference>
<dbReference type="AlphaFoldDB" id="A0ABD0XHB8"/>
<dbReference type="EMBL" id="JAGEUA010000001">
    <property type="protein sequence ID" value="KAL1020843.1"/>
    <property type="molecule type" value="Genomic_DNA"/>
</dbReference>
<dbReference type="GO" id="GO:0007586">
    <property type="term" value="P:digestion"/>
    <property type="evidence" value="ECO:0007669"/>
    <property type="project" value="UniProtKB-KW"/>
</dbReference>
<dbReference type="PANTHER" id="PTHR47966">
    <property type="entry name" value="BETA-SITE APP-CLEAVING ENZYME, ISOFORM A-RELATED"/>
    <property type="match status" value="1"/>
</dbReference>
<feature type="active site" evidence="9">
    <location>
        <position position="269"/>
    </location>
</feature>
<comment type="similarity">
    <text evidence="2 11">Belongs to the peptidase A1 family.</text>
</comment>
<evidence type="ECO:0000256" key="6">
    <source>
        <dbReference type="ARBA" id="ARBA00022757"/>
    </source>
</evidence>
<evidence type="ECO:0000256" key="7">
    <source>
        <dbReference type="ARBA" id="ARBA00022801"/>
    </source>
</evidence>
<evidence type="ECO:0000256" key="12">
    <source>
        <dbReference type="SAM" id="SignalP"/>
    </source>
</evidence>
<keyword evidence="8 10" id="KW-1015">Disulfide bond</keyword>
<name>A0ABD0XHB8_UMBPY</name>
<keyword evidence="6" id="KW-0222">Digestion</keyword>
<feature type="disulfide bond" evidence="10">
    <location>
        <begin position="260"/>
        <end position="264"/>
    </location>
</feature>
<accession>A0ABD0XHB8</accession>
<comment type="function">
    <text evidence="1">Shows particularly broad specificity; although bonds involving phenylalanine and leucine are preferred, many others are also cleaved to some extent.</text>
</comment>
<dbReference type="FunFam" id="2.40.70.10:FF:000006">
    <property type="entry name" value="Cathepsin E"/>
    <property type="match status" value="1"/>
</dbReference>
<dbReference type="InterPro" id="IPR001461">
    <property type="entry name" value="Aspartic_peptidase_A1"/>
</dbReference>
<evidence type="ECO:0000256" key="4">
    <source>
        <dbReference type="ARBA" id="ARBA00022670"/>
    </source>
</evidence>
<evidence type="ECO:0000256" key="2">
    <source>
        <dbReference type="ARBA" id="ARBA00007447"/>
    </source>
</evidence>
<feature type="chain" id="PRO_5044895744" description="pepsin A" evidence="12">
    <location>
        <begin position="18"/>
        <end position="409"/>
    </location>
</feature>
<dbReference type="GO" id="GO:0006508">
    <property type="term" value="P:proteolysis"/>
    <property type="evidence" value="ECO:0007669"/>
    <property type="project" value="UniProtKB-KW"/>
</dbReference>
<evidence type="ECO:0000256" key="5">
    <source>
        <dbReference type="ARBA" id="ARBA00022750"/>
    </source>
</evidence>
<dbReference type="Pfam" id="PF07966">
    <property type="entry name" value="A1_Propeptide"/>
    <property type="match status" value="1"/>
</dbReference>
<dbReference type="InterPro" id="IPR001969">
    <property type="entry name" value="Aspartic_peptidase_AS"/>
</dbReference>
<feature type="disulfide bond" evidence="10">
    <location>
        <begin position="101"/>
        <end position="106"/>
    </location>
</feature>
<evidence type="ECO:0000259" key="13">
    <source>
        <dbReference type="PROSITE" id="PS51767"/>
    </source>
</evidence>
<organism evidence="14 15">
    <name type="scientific">Umbra pygmaea</name>
    <name type="common">Eastern mudminnow</name>
    <dbReference type="NCBI Taxonomy" id="75934"/>
    <lineage>
        <taxon>Eukaryota</taxon>
        <taxon>Metazoa</taxon>
        <taxon>Chordata</taxon>
        <taxon>Craniata</taxon>
        <taxon>Vertebrata</taxon>
        <taxon>Euteleostomi</taxon>
        <taxon>Actinopterygii</taxon>
        <taxon>Neopterygii</taxon>
        <taxon>Teleostei</taxon>
        <taxon>Protacanthopterygii</taxon>
        <taxon>Esociformes</taxon>
        <taxon>Umbridae</taxon>
        <taxon>Umbra</taxon>
    </lineage>
</organism>
<reference evidence="14 15" key="1">
    <citation type="submission" date="2024-06" db="EMBL/GenBank/DDBJ databases">
        <authorList>
            <person name="Pan Q."/>
            <person name="Wen M."/>
            <person name="Jouanno E."/>
            <person name="Zahm M."/>
            <person name="Klopp C."/>
            <person name="Cabau C."/>
            <person name="Louis A."/>
            <person name="Berthelot C."/>
            <person name="Parey E."/>
            <person name="Roest Crollius H."/>
            <person name="Montfort J."/>
            <person name="Robinson-Rechavi M."/>
            <person name="Bouchez O."/>
            <person name="Lampietro C."/>
            <person name="Lopez Roques C."/>
            <person name="Donnadieu C."/>
            <person name="Postlethwait J."/>
            <person name="Bobe J."/>
            <person name="Verreycken H."/>
            <person name="Guiguen Y."/>
        </authorList>
    </citation>
    <scope>NUCLEOTIDE SEQUENCE [LARGE SCALE GENOMIC DNA]</scope>
    <source>
        <strain evidence="14">Up_M1</strain>
        <tissue evidence="14">Testis</tissue>
    </source>
</reference>
<dbReference type="FunFam" id="2.40.70.10:FF:000004">
    <property type="entry name" value="Pepsin A"/>
    <property type="match status" value="1"/>
</dbReference>
<keyword evidence="15" id="KW-1185">Reference proteome</keyword>
<evidence type="ECO:0000256" key="3">
    <source>
        <dbReference type="ARBA" id="ARBA00011924"/>
    </source>
</evidence>
<keyword evidence="7 11" id="KW-0378">Hydrolase</keyword>
<dbReference type="GO" id="GO:0004190">
    <property type="term" value="F:aspartic-type endopeptidase activity"/>
    <property type="evidence" value="ECO:0007669"/>
    <property type="project" value="UniProtKB-KW"/>
</dbReference>
<dbReference type="SUPFAM" id="SSF50630">
    <property type="entry name" value="Acid proteases"/>
    <property type="match status" value="1"/>
</dbReference>
<dbReference type="Gene3D" id="6.10.140.60">
    <property type="match status" value="1"/>
</dbReference>
<proteinExistence type="inferred from homology"/>
<feature type="active site" evidence="9">
    <location>
        <position position="88"/>
    </location>
</feature>
<evidence type="ECO:0000256" key="10">
    <source>
        <dbReference type="PIRSR" id="PIRSR601461-2"/>
    </source>
</evidence>
<evidence type="ECO:0000256" key="8">
    <source>
        <dbReference type="ARBA" id="ARBA00023157"/>
    </source>
</evidence>
<evidence type="ECO:0000313" key="15">
    <source>
        <dbReference type="Proteomes" id="UP001557470"/>
    </source>
</evidence>
<dbReference type="EC" id="3.4.23.1" evidence="3"/>
<dbReference type="InterPro" id="IPR033121">
    <property type="entry name" value="PEPTIDASE_A1"/>
</dbReference>
<gene>
    <name evidence="14" type="ORF">UPYG_G00005430</name>
</gene>
<protein>
    <recommendedName>
        <fullName evidence="3">pepsin A</fullName>
        <ecNumber evidence="3">3.4.23.1</ecNumber>
    </recommendedName>
</protein>
<keyword evidence="5 11" id="KW-0064">Aspartyl protease</keyword>
<dbReference type="Gene3D" id="2.40.70.10">
    <property type="entry name" value="Acid Proteases"/>
    <property type="match status" value="2"/>
</dbReference>